<accession>A0AC35U505</accession>
<protein>
    <submittedName>
        <fullName evidence="2">Homeobox domain-containing protein</fullName>
    </submittedName>
</protein>
<evidence type="ECO:0000313" key="1">
    <source>
        <dbReference type="Proteomes" id="UP000095286"/>
    </source>
</evidence>
<organism evidence="1 2">
    <name type="scientific">Rhabditophanes sp. KR3021</name>
    <dbReference type="NCBI Taxonomy" id="114890"/>
    <lineage>
        <taxon>Eukaryota</taxon>
        <taxon>Metazoa</taxon>
        <taxon>Ecdysozoa</taxon>
        <taxon>Nematoda</taxon>
        <taxon>Chromadorea</taxon>
        <taxon>Rhabditida</taxon>
        <taxon>Tylenchina</taxon>
        <taxon>Panagrolaimomorpha</taxon>
        <taxon>Strongyloidoidea</taxon>
        <taxon>Alloionematidae</taxon>
        <taxon>Rhabditophanes</taxon>
    </lineage>
</organism>
<dbReference type="Proteomes" id="UP000095286">
    <property type="component" value="Unplaced"/>
</dbReference>
<evidence type="ECO:0000313" key="2">
    <source>
        <dbReference type="WBParaSite" id="RSKR_0000775000.1"/>
    </source>
</evidence>
<dbReference type="WBParaSite" id="RSKR_0000775000.1">
    <property type="protein sequence ID" value="RSKR_0000775000.1"/>
    <property type="gene ID" value="RSKR_0000775000"/>
</dbReference>
<reference evidence="2" key="1">
    <citation type="submission" date="2016-11" db="UniProtKB">
        <authorList>
            <consortium name="WormBaseParasite"/>
        </authorList>
    </citation>
    <scope>IDENTIFICATION</scope>
    <source>
        <strain evidence="2">KR3021</strain>
    </source>
</reference>
<sequence length="252" mass="29483">MNSIDELMKAVQDIASNDDFTFNYHQKEANEGAIWKNRYVSALTDVFSDLKLNIPSFEKGVAEDKSITHADVDNKLNDIYFTGDRFLCSHDPYQRQLGQKYKDVLLLYQQEMANFKQNALYQVKNLQCCLSAQRLFRPLTEEDCQIAEELITDNIKSCEMDIKRNLLNYLMFINLEHNKKKSRRNFSKDATYILTEYFNQNINKPYPDDNTKRLLAARCGLTQIQVTNWFGNKRIRDAKKAKIDKMDGNMNV</sequence>
<name>A0AC35U505_9BILA</name>
<proteinExistence type="predicted"/>